<feature type="transmembrane region" description="Helical" evidence="9">
    <location>
        <begin position="232"/>
        <end position="253"/>
    </location>
</feature>
<dbReference type="Pfam" id="PF00535">
    <property type="entry name" value="Glycos_transf_2"/>
    <property type="match status" value="1"/>
</dbReference>
<dbReference type="SUPFAM" id="SSF53448">
    <property type="entry name" value="Nucleotide-diphospho-sugar transferases"/>
    <property type="match status" value="1"/>
</dbReference>
<evidence type="ECO:0000313" key="13">
    <source>
        <dbReference type="Proteomes" id="UP001304683"/>
    </source>
</evidence>
<evidence type="ECO:0000313" key="12">
    <source>
        <dbReference type="EMBL" id="WPD19671.1"/>
    </source>
</evidence>
<dbReference type="PANTHER" id="PTHR43398:SF1">
    <property type="entry name" value="DOLICHOL-PHOSPHATE MANNOSYLTRANSFERASE SUBUNIT 1"/>
    <property type="match status" value="1"/>
</dbReference>
<dbReference type="Pfam" id="PF04138">
    <property type="entry name" value="GtrA_DPMS_TM"/>
    <property type="match status" value="1"/>
</dbReference>
<evidence type="ECO:0000256" key="7">
    <source>
        <dbReference type="ARBA" id="ARBA00023136"/>
    </source>
</evidence>
<dbReference type="InterPro" id="IPR039528">
    <property type="entry name" value="DPM1-like"/>
</dbReference>
<gene>
    <name evidence="12" type="ORF">Q5761_03110</name>
</gene>
<evidence type="ECO:0000259" key="11">
    <source>
        <dbReference type="Pfam" id="PF04138"/>
    </source>
</evidence>
<dbReference type="PANTHER" id="PTHR43398">
    <property type="entry name" value="DOLICHOL-PHOSPHATE MANNOSYLTRANSFERASE SUBUNIT 1"/>
    <property type="match status" value="1"/>
</dbReference>
<dbReference type="RefSeq" id="WP_318751162.1">
    <property type="nucleotide sequence ID" value="NZ_CP132508.1"/>
</dbReference>
<dbReference type="CDD" id="cd06442">
    <property type="entry name" value="DPM1_like"/>
    <property type="match status" value="1"/>
</dbReference>
<comment type="subcellular location">
    <subcellularLocation>
        <location evidence="1">Membrane</location>
        <topology evidence="1">Multi-pass membrane protein</topology>
    </subcellularLocation>
</comment>
<protein>
    <submittedName>
        <fullName evidence="12">Glycosyltransferase family 2 protein</fullName>
    </submittedName>
</protein>
<keyword evidence="5 9" id="KW-0812">Transmembrane</keyword>
<dbReference type="InterPro" id="IPR001173">
    <property type="entry name" value="Glyco_trans_2-like"/>
</dbReference>
<evidence type="ECO:0000256" key="4">
    <source>
        <dbReference type="ARBA" id="ARBA00022679"/>
    </source>
</evidence>
<sequence>MLSIVVPTYNERDNVEQLVERITAAVHVPFEIVFVDDSRDDTPQILARLAAKYPQVRFLHREGERGLGSAVVTGFRIARGDLLAVMDADLQHPPEKLMDLVREAERGADIVIPSRFVPGGSDGGLSPSRKLVSWTARWMARALLRRVRPVTDPTSGFFLVRRRVVEGVELSPIGWKILIEVLVKGRYERVVEIPYAFEARAAGESKMGLREQWEYLVHLVRLVASSPEDRRFWLYCLVGASGVVVNFTIYWMLVNLAHLYVPLAGALAALAAMTSNFILNDRFTWRDARGGRLHVRASRFLVVSATGVLISAGILELIHRGVHYLLANLIASGAAVWWNFTLNNRWTWAGRPQPGRAQRAAAARIASRLPQPEPVRRSQSGSAPGH</sequence>
<dbReference type="EMBL" id="CP132508">
    <property type="protein sequence ID" value="WPD19671.1"/>
    <property type="molecule type" value="Genomic_DNA"/>
</dbReference>
<evidence type="ECO:0000256" key="2">
    <source>
        <dbReference type="ARBA" id="ARBA00006739"/>
    </source>
</evidence>
<comment type="similarity">
    <text evidence="2">Belongs to the glycosyltransferase 2 family.</text>
</comment>
<keyword evidence="13" id="KW-1185">Reference proteome</keyword>
<feature type="region of interest" description="Disordered" evidence="8">
    <location>
        <begin position="360"/>
        <end position="386"/>
    </location>
</feature>
<evidence type="ECO:0000256" key="8">
    <source>
        <dbReference type="SAM" id="MobiDB-lite"/>
    </source>
</evidence>
<keyword evidence="7 9" id="KW-0472">Membrane</keyword>
<feature type="compositionally biased region" description="Polar residues" evidence="8">
    <location>
        <begin position="377"/>
        <end position="386"/>
    </location>
</feature>
<evidence type="ECO:0000259" key="10">
    <source>
        <dbReference type="Pfam" id="PF00535"/>
    </source>
</evidence>
<feature type="domain" description="GtrA/DPMS transmembrane" evidence="11">
    <location>
        <begin position="235"/>
        <end position="348"/>
    </location>
</feature>
<feature type="transmembrane region" description="Helical" evidence="9">
    <location>
        <begin position="300"/>
        <end position="318"/>
    </location>
</feature>
<keyword evidence="3" id="KW-0328">Glycosyltransferase</keyword>
<organism evidence="12 13">
    <name type="scientific">Thermaerobacter composti</name>
    <dbReference type="NCBI Taxonomy" id="554949"/>
    <lineage>
        <taxon>Bacteria</taxon>
        <taxon>Bacillati</taxon>
        <taxon>Bacillota</taxon>
        <taxon>Clostridia</taxon>
        <taxon>Eubacteriales</taxon>
        <taxon>Clostridiales Family XVII. Incertae Sedis</taxon>
        <taxon>Thermaerobacter</taxon>
    </lineage>
</organism>
<dbReference type="InterPro" id="IPR029044">
    <property type="entry name" value="Nucleotide-diphossugar_trans"/>
</dbReference>
<dbReference type="Proteomes" id="UP001304683">
    <property type="component" value="Chromosome"/>
</dbReference>
<name>A0ABZ0QQH5_9FIRM</name>
<evidence type="ECO:0000256" key="1">
    <source>
        <dbReference type="ARBA" id="ARBA00004141"/>
    </source>
</evidence>
<reference evidence="12 13" key="1">
    <citation type="submission" date="2023-08" db="EMBL/GenBank/DDBJ databases">
        <title>Genome sequence of Thermaerobacter compostii strain Ins1, a spore-forming filamentous bacterium isolated from a deep geothermal reservoir.</title>
        <authorList>
            <person name="Bregnard D."/>
            <person name="Gonzalez D."/>
            <person name="Junier P."/>
        </authorList>
    </citation>
    <scope>NUCLEOTIDE SEQUENCE [LARGE SCALE GENOMIC DNA]</scope>
    <source>
        <strain evidence="12 13">Ins1</strain>
    </source>
</reference>
<keyword evidence="4" id="KW-0808">Transferase</keyword>
<keyword evidence="6 9" id="KW-1133">Transmembrane helix</keyword>
<dbReference type="Gene3D" id="3.90.550.10">
    <property type="entry name" value="Spore Coat Polysaccharide Biosynthesis Protein SpsA, Chain A"/>
    <property type="match status" value="1"/>
</dbReference>
<dbReference type="InterPro" id="IPR007267">
    <property type="entry name" value="GtrA_DPMS_TM"/>
</dbReference>
<accession>A0ABZ0QQH5</accession>
<proteinExistence type="inferred from homology"/>
<evidence type="ECO:0000256" key="6">
    <source>
        <dbReference type="ARBA" id="ARBA00022989"/>
    </source>
</evidence>
<evidence type="ECO:0000256" key="9">
    <source>
        <dbReference type="SAM" id="Phobius"/>
    </source>
</evidence>
<feature type="domain" description="Glycosyltransferase 2-like" evidence="10">
    <location>
        <begin position="3"/>
        <end position="166"/>
    </location>
</feature>
<evidence type="ECO:0000256" key="3">
    <source>
        <dbReference type="ARBA" id="ARBA00022676"/>
    </source>
</evidence>
<feature type="transmembrane region" description="Helical" evidence="9">
    <location>
        <begin position="259"/>
        <end position="279"/>
    </location>
</feature>
<feature type="transmembrane region" description="Helical" evidence="9">
    <location>
        <begin position="324"/>
        <end position="342"/>
    </location>
</feature>
<evidence type="ECO:0000256" key="5">
    <source>
        <dbReference type="ARBA" id="ARBA00022692"/>
    </source>
</evidence>